<dbReference type="Pfam" id="PF07885">
    <property type="entry name" value="Ion_trans_2"/>
    <property type="match status" value="1"/>
</dbReference>
<dbReference type="PRINTS" id="PR00169">
    <property type="entry name" value="KCHANNEL"/>
</dbReference>
<keyword evidence="7 12" id="KW-1133">Transmembrane helix</keyword>
<dbReference type="InterPro" id="IPR003148">
    <property type="entry name" value="RCK_N"/>
</dbReference>
<dbReference type="Gene3D" id="3.40.50.720">
    <property type="entry name" value="NAD(P)-binding Rossmann-like Domain"/>
    <property type="match status" value="1"/>
</dbReference>
<dbReference type="PANTHER" id="PTHR10027">
    <property type="entry name" value="CALCIUM-ACTIVATED POTASSIUM CHANNEL ALPHA CHAIN"/>
    <property type="match status" value="1"/>
</dbReference>
<accession>A0ABY8MHI3</accession>
<sequence length="417" mass="47527">MLGNLLQNTKLGRKGQKLKRKLNKRSTKAFKLLRSFQRSPFYLPLLIFLPSYSTLSVAVYLLERHGRDSHFRTLLDSFWWAIVTASTLGYGDIVPHTVGGRVLAAATTLLGIAVTSLFSAALASLYIQRNSLRRRGLMDFPKLKDHLVICGWKPKINSLLKDMIESNADLTDEGIVLISNIESQTFETIIEEKELKGLKFIRGDYFSETYLKRASVDKARKVIVLADTYDSKTPAEADAKTVLAVLKIKGIARDIYTCAELLDPKYEVYLRRSFCDEIILVRDAGRQLLVASTKVDGMSHVIQQLLFLHERDQSQQGHVHINAETIPTELIGREYKDLCELYKNNKSILLGLIENSGTPKEIQSSLIRKAQKEHNVRNIIKYMRQAKDIELNKPNFMPDEDYIVKPFSKLILLERQN</sequence>
<evidence type="ECO:0000313" key="14">
    <source>
        <dbReference type="EMBL" id="WGK69363.1"/>
    </source>
</evidence>
<feature type="transmembrane region" description="Helical" evidence="12">
    <location>
        <begin position="103"/>
        <end position="127"/>
    </location>
</feature>
<evidence type="ECO:0000256" key="12">
    <source>
        <dbReference type="SAM" id="Phobius"/>
    </source>
</evidence>
<keyword evidence="6" id="KW-0630">Potassium</keyword>
<dbReference type="PANTHER" id="PTHR10027:SF10">
    <property type="entry name" value="SLOWPOKE 2, ISOFORM D"/>
    <property type="match status" value="1"/>
</dbReference>
<keyword evidence="10" id="KW-0407">Ion channel</keyword>
<keyword evidence="4 12" id="KW-0812">Transmembrane</keyword>
<comment type="catalytic activity">
    <reaction evidence="11">
        <text>K(+)(in) = K(+)(out)</text>
        <dbReference type="Rhea" id="RHEA:29463"/>
        <dbReference type="ChEBI" id="CHEBI:29103"/>
    </reaction>
</comment>
<dbReference type="SUPFAM" id="SSF81324">
    <property type="entry name" value="Voltage-gated potassium channels"/>
    <property type="match status" value="1"/>
</dbReference>
<feature type="domain" description="RCK N-terminal" evidence="13">
    <location>
        <begin position="144"/>
        <end position="280"/>
    </location>
</feature>
<feature type="transmembrane region" description="Helical" evidence="12">
    <location>
        <begin position="41"/>
        <end position="62"/>
    </location>
</feature>
<reference evidence="14 15" key="1">
    <citation type="submission" date="2023-04" db="EMBL/GenBank/DDBJ databases">
        <title>Spirochaete genome identified in red abalone sample constitutes a novel genus.</title>
        <authorList>
            <person name="Sharma S.P."/>
            <person name="Purcell C.M."/>
            <person name="Hyde J.R."/>
            <person name="Severin A.J."/>
        </authorList>
    </citation>
    <scope>NUCLEOTIDE SEQUENCE [LARGE SCALE GENOMIC DNA]</scope>
    <source>
        <strain evidence="14 15">SP-2023</strain>
    </source>
</reference>
<dbReference type="InterPro" id="IPR013099">
    <property type="entry name" value="K_chnl_dom"/>
</dbReference>
<dbReference type="SUPFAM" id="SSF51735">
    <property type="entry name" value="NAD(P)-binding Rossmann-fold domains"/>
    <property type="match status" value="1"/>
</dbReference>
<dbReference type="Gene3D" id="1.10.287.70">
    <property type="match status" value="1"/>
</dbReference>
<evidence type="ECO:0000256" key="3">
    <source>
        <dbReference type="ARBA" id="ARBA00022538"/>
    </source>
</evidence>
<dbReference type="EMBL" id="CP123443">
    <property type="protein sequence ID" value="WGK69363.1"/>
    <property type="molecule type" value="Genomic_DNA"/>
</dbReference>
<organism evidence="14 15">
    <name type="scientific">Candidatus Haliotispira prima</name>
    <dbReference type="NCBI Taxonomy" id="3034016"/>
    <lineage>
        <taxon>Bacteria</taxon>
        <taxon>Pseudomonadati</taxon>
        <taxon>Spirochaetota</taxon>
        <taxon>Spirochaetia</taxon>
        <taxon>Spirochaetales</taxon>
        <taxon>Spirochaetaceae</taxon>
        <taxon>Candidatus Haliotispira</taxon>
    </lineage>
</organism>
<dbReference type="Pfam" id="PF22614">
    <property type="entry name" value="Slo-like_RCK"/>
    <property type="match status" value="1"/>
</dbReference>
<evidence type="ECO:0000256" key="4">
    <source>
        <dbReference type="ARBA" id="ARBA00022692"/>
    </source>
</evidence>
<evidence type="ECO:0000256" key="6">
    <source>
        <dbReference type="ARBA" id="ARBA00022958"/>
    </source>
</evidence>
<dbReference type="InterPro" id="IPR047871">
    <property type="entry name" value="K_chnl_Slo-like"/>
</dbReference>
<comment type="subcellular location">
    <subcellularLocation>
        <location evidence="1">Cell membrane</location>
        <topology evidence="1">Multi-pass membrane protein</topology>
    </subcellularLocation>
</comment>
<keyword evidence="2" id="KW-0813">Transport</keyword>
<proteinExistence type="predicted"/>
<feature type="transmembrane region" description="Helical" evidence="12">
    <location>
        <begin position="74"/>
        <end position="91"/>
    </location>
</feature>
<name>A0ABY8MHI3_9SPIO</name>
<evidence type="ECO:0000256" key="7">
    <source>
        <dbReference type="ARBA" id="ARBA00022989"/>
    </source>
</evidence>
<evidence type="ECO:0000256" key="8">
    <source>
        <dbReference type="ARBA" id="ARBA00023065"/>
    </source>
</evidence>
<dbReference type="PROSITE" id="PS51201">
    <property type="entry name" value="RCK_N"/>
    <property type="match status" value="1"/>
</dbReference>
<dbReference type="RefSeq" id="WP_326927546.1">
    <property type="nucleotide sequence ID" value="NZ_CP123443.1"/>
</dbReference>
<evidence type="ECO:0000256" key="11">
    <source>
        <dbReference type="ARBA" id="ARBA00034430"/>
    </source>
</evidence>
<keyword evidence="9 12" id="KW-0472">Membrane</keyword>
<protein>
    <submittedName>
        <fullName evidence="14">Ion channel</fullName>
    </submittedName>
</protein>
<keyword evidence="3" id="KW-0633">Potassium transport</keyword>
<keyword evidence="5" id="KW-0631">Potassium channel</keyword>
<evidence type="ECO:0000256" key="10">
    <source>
        <dbReference type="ARBA" id="ARBA00023303"/>
    </source>
</evidence>
<dbReference type="Proteomes" id="UP001228690">
    <property type="component" value="Chromosome"/>
</dbReference>
<dbReference type="InterPro" id="IPR036291">
    <property type="entry name" value="NAD(P)-bd_dom_sf"/>
</dbReference>
<evidence type="ECO:0000256" key="5">
    <source>
        <dbReference type="ARBA" id="ARBA00022826"/>
    </source>
</evidence>
<keyword evidence="15" id="KW-1185">Reference proteome</keyword>
<keyword evidence="8" id="KW-0406">Ion transport</keyword>
<evidence type="ECO:0000256" key="9">
    <source>
        <dbReference type="ARBA" id="ARBA00023136"/>
    </source>
</evidence>
<evidence type="ECO:0000256" key="2">
    <source>
        <dbReference type="ARBA" id="ARBA00022448"/>
    </source>
</evidence>
<gene>
    <name evidence="14" type="ORF">P0082_00460</name>
</gene>
<evidence type="ECO:0000313" key="15">
    <source>
        <dbReference type="Proteomes" id="UP001228690"/>
    </source>
</evidence>
<evidence type="ECO:0000256" key="1">
    <source>
        <dbReference type="ARBA" id="ARBA00004651"/>
    </source>
</evidence>
<evidence type="ECO:0000259" key="13">
    <source>
        <dbReference type="PROSITE" id="PS51201"/>
    </source>
</evidence>